<dbReference type="NCBIfam" id="TIGR04167">
    <property type="entry name" value="rSAM_SeCys"/>
    <property type="match status" value="1"/>
</dbReference>
<keyword evidence="1" id="KW-0949">S-adenosyl-L-methionine</keyword>
<name>A0A1M5WAI5_9FIRM</name>
<dbReference type="InterPro" id="IPR024521">
    <property type="entry name" value="ArsS-like_C"/>
</dbReference>
<protein>
    <submittedName>
        <fullName evidence="7">Radical SAM/Cys-rich domain-containing protein</fullName>
    </submittedName>
</protein>
<dbReference type="Proteomes" id="UP000183995">
    <property type="component" value="Unassembled WGS sequence"/>
</dbReference>
<organism evidence="7 8">
    <name type="scientific">Sporobacter termitidis DSM 10068</name>
    <dbReference type="NCBI Taxonomy" id="1123282"/>
    <lineage>
        <taxon>Bacteria</taxon>
        <taxon>Bacillati</taxon>
        <taxon>Bacillota</taxon>
        <taxon>Clostridia</taxon>
        <taxon>Eubacteriales</taxon>
        <taxon>Oscillospiraceae</taxon>
        <taxon>Sporobacter</taxon>
    </lineage>
</organism>
<dbReference type="SFLD" id="SFLDS00029">
    <property type="entry name" value="Radical_SAM"/>
    <property type="match status" value="1"/>
</dbReference>
<dbReference type="Pfam" id="PF04055">
    <property type="entry name" value="Radical_SAM"/>
    <property type="match status" value="1"/>
</dbReference>
<dbReference type="CDD" id="cd01335">
    <property type="entry name" value="Radical_SAM"/>
    <property type="match status" value="1"/>
</dbReference>
<sequence length="325" mass="36050">MGNKYLERIKNIPSFSELEECQTFGTTQQKLDIMQVNIGKKCNLACKHCHIEAGPNRMEMMSRDVMAACLEACKKNQFRTLDITGGAPEMNPDLEWFVREAAKHGIHTIVRSNLAILNEEGCRHLPEFYAQNKVELVGSLPYYTEKDTDRQRGKGVFASCVAMLRELNGLGYGRNSALILNLVYNPGGAFLPPDQESLAVEYRKKLSELYGITFNNLYTITNNPIGRFGDFLDRSGNLAGYMDRLVSAFNPASVENMMCRNQISVDWDGTIYDCDFNLALGLTANVPYRIQDLADTGLSERKIVFGNHCYACTAGAGSSCGGATA</sequence>
<dbReference type="InterPro" id="IPR007197">
    <property type="entry name" value="rSAM"/>
</dbReference>
<dbReference type="GO" id="GO:0046872">
    <property type="term" value="F:metal ion binding"/>
    <property type="evidence" value="ECO:0007669"/>
    <property type="project" value="UniProtKB-KW"/>
</dbReference>
<evidence type="ECO:0000256" key="2">
    <source>
        <dbReference type="ARBA" id="ARBA00022723"/>
    </source>
</evidence>
<keyword evidence="8" id="KW-1185">Reference proteome</keyword>
<dbReference type="STRING" id="1123282.SAMN02745823_01155"/>
<gene>
    <name evidence="7" type="ORF">SAMN02745823_01155</name>
</gene>
<evidence type="ECO:0000256" key="3">
    <source>
        <dbReference type="ARBA" id="ARBA00023004"/>
    </source>
</evidence>
<dbReference type="AlphaFoldDB" id="A0A1M5WAI5"/>
<evidence type="ECO:0000256" key="4">
    <source>
        <dbReference type="ARBA" id="ARBA00023014"/>
    </source>
</evidence>
<dbReference type="SFLD" id="SFLDG01067">
    <property type="entry name" value="SPASM/twitch_domain_containing"/>
    <property type="match status" value="1"/>
</dbReference>
<keyword evidence="3" id="KW-0408">Iron</keyword>
<evidence type="ECO:0000259" key="5">
    <source>
        <dbReference type="Pfam" id="PF04055"/>
    </source>
</evidence>
<dbReference type="Gene3D" id="3.20.20.70">
    <property type="entry name" value="Aldolase class I"/>
    <property type="match status" value="1"/>
</dbReference>
<feature type="domain" description="Radical SAM core" evidence="5">
    <location>
        <begin position="36"/>
        <end position="127"/>
    </location>
</feature>
<evidence type="ECO:0000259" key="6">
    <source>
        <dbReference type="Pfam" id="PF12345"/>
    </source>
</evidence>
<keyword evidence="4" id="KW-0411">Iron-sulfur</keyword>
<keyword evidence="2" id="KW-0479">Metal-binding</keyword>
<dbReference type="SUPFAM" id="SSF102114">
    <property type="entry name" value="Radical SAM enzymes"/>
    <property type="match status" value="1"/>
</dbReference>
<evidence type="ECO:0000313" key="7">
    <source>
        <dbReference type="EMBL" id="SHH84477.1"/>
    </source>
</evidence>
<dbReference type="Pfam" id="PF12345">
    <property type="entry name" value="DUF3641"/>
    <property type="match status" value="1"/>
</dbReference>
<dbReference type="InterPro" id="IPR026351">
    <property type="entry name" value="rSAM_ArsS-like"/>
</dbReference>
<reference evidence="7 8" key="1">
    <citation type="submission" date="2016-11" db="EMBL/GenBank/DDBJ databases">
        <authorList>
            <person name="Jaros S."/>
            <person name="Januszkiewicz K."/>
            <person name="Wedrychowicz H."/>
        </authorList>
    </citation>
    <scope>NUCLEOTIDE SEQUENCE [LARGE SCALE GENOMIC DNA]</scope>
    <source>
        <strain evidence="7 8">DSM 10068</strain>
    </source>
</reference>
<dbReference type="InterPro" id="IPR058240">
    <property type="entry name" value="rSAM_sf"/>
</dbReference>
<dbReference type="GO" id="GO:0051536">
    <property type="term" value="F:iron-sulfur cluster binding"/>
    <property type="evidence" value="ECO:0007669"/>
    <property type="project" value="UniProtKB-KW"/>
</dbReference>
<dbReference type="PANTHER" id="PTHR43728:SF1">
    <property type="entry name" value="FE-S OXIDOREDUCTASE"/>
    <property type="match status" value="1"/>
</dbReference>
<evidence type="ECO:0000256" key="1">
    <source>
        <dbReference type="ARBA" id="ARBA00022691"/>
    </source>
</evidence>
<dbReference type="InterPro" id="IPR013785">
    <property type="entry name" value="Aldolase_TIM"/>
</dbReference>
<dbReference type="EMBL" id="FQXV01000003">
    <property type="protein sequence ID" value="SHH84477.1"/>
    <property type="molecule type" value="Genomic_DNA"/>
</dbReference>
<dbReference type="RefSeq" id="WP_073076711.1">
    <property type="nucleotide sequence ID" value="NZ_FQXV01000003.1"/>
</dbReference>
<dbReference type="GO" id="GO:0003824">
    <property type="term" value="F:catalytic activity"/>
    <property type="evidence" value="ECO:0007669"/>
    <property type="project" value="InterPro"/>
</dbReference>
<proteinExistence type="predicted"/>
<feature type="domain" description="Arsenosugar biosynthesis radical SAM protein ArsS-like C-terminal" evidence="6">
    <location>
        <begin position="191"/>
        <end position="323"/>
    </location>
</feature>
<accession>A0A1M5WAI5</accession>
<evidence type="ECO:0000313" key="8">
    <source>
        <dbReference type="Proteomes" id="UP000183995"/>
    </source>
</evidence>
<dbReference type="OrthoDB" id="9810775at2"/>
<dbReference type="PANTHER" id="PTHR43728">
    <property type="entry name" value="SLR0304 PROTEIN"/>
    <property type="match status" value="1"/>
</dbReference>